<evidence type="ECO:0000256" key="6">
    <source>
        <dbReference type="ARBA" id="ARBA00023004"/>
    </source>
</evidence>
<evidence type="ECO:0000256" key="8">
    <source>
        <dbReference type="RuleBase" id="RU368020"/>
    </source>
</evidence>
<dbReference type="Gene3D" id="3.30.70.20">
    <property type="match status" value="1"/>
</dbReference>
<dbReference type="GO" id="GO:0005506">
    <property type="term" value="F:iron ion binding"/>
    <property type="evidence" value="ECO:0007669"/>
    <property type="project" value="UniProtKB-UniRule"/>
</dbReference>
<evidence type="ECO:0000256" key="1">
    <source>
        <dbReference type="ARBA" id="ARBA00001966"/>
    </source>
</evidence>
<comment type="caution">
    <text evidence="9">The sequence shown here is derived from an EMBL/GenBank/DDBJ whole genome shotgun (WGS) entry which is preliminary data.</text>
</comment>
<dbReference type="PANTHER" id="PTHR39163">
    <property type="entry name" value="FERREDOXIN"/>
    <property type="match status" value="1"/>
</dbReference>
<dbReference type="SUPFAM" id="SSF54862">
    <property type="entry name" value="4Fe-4S ferredoxins"/>
    <property type="match status" value="1"/>
</dbReference>
<keyword evidence="6 8" id="KW-0408">Iron</keyword>
<dbReference type="Proteomes" id="UP000480246">
    <property type="component" value="Unassembled WGS sequence"/>
</dbReference>
<evidence type="ECO:0000256" key="3">
    <source>
        <dbReference type="ARBA" id="ARBA00022485"/>
    </source>
</evidence>
<reference evidence="9 10" key="1">
    <citation type="submission" date="2019-10" db="EMBL/GenBank/DDBJ databases">
        <title>Gracilibacillus sp. nov. isolated from rice seeds.</title>
        <authorList>
            <person name="He S."/>
        </authorList>
    </citation>
    <scope>NUCLEOTIDE SEQUENCE [LARGE SCALE GENOMIC DNA]</scope>
    <source>
        <strain evidence="9 10">TD8</strain>
    </source>
</reference>
<evidence type="ECO:0000256" key="2">
    <source>
        <dbReference type="ARBA" id="ARBA00022448"/>
    </source>
</evidence>
<accession>A0A7C8L8P4</accession>
<dbReference type="GO" id="GO:0009055">
    <property type="term" value="F:electron transfer activity"/>
    <property type="evidence" value="ECO:0007669"/>
    <property type="project" value="UniProtKB-UniRule"/>
</dbReference>
<keyword evidence="4 8" id="KW-0479">Metal-binding</keyword>
<keyword evidence="3" id="KW-0004">4Fe-4S</keyword>
<dbReference type="GO" id="GO:0051539">
    <property type="term" value="F:4 iron, 4 sulfur cluster binding"/>
    <property type="evidence" value="ECO:0007669"/>
    <property type="project" value="UniProtKB-KW"/>
</dbReference>
<dbReference type="InterPro" id="IPR052395">
    <property type="entry name" value="ET_Ferredoxin"/>
</dbReference>
<evidence type="ECO:0000313" key="9">
    <source>
        <dbReference type="EMBL" id="KAB8138366.1"/>
    </source>
</evidence>
<name>A0A7C8L8P4_9BACI</name>
<dbReference type="AlphaFoldDB" id="A0A7C8L8P4"/>
<keyword evidence="5 8" id="KW-0249">Electron transport</keyword>
<organism evidence="9 10">
    <name type="scientific">Gracilibacillus oryzae</name>
    <dbReference type="NCBI Taxonomy" id="1672701"/>
    <lineage>
        <taxon>Bacteria</taxon>
        <taxon>Bacillati</taxon>
        <taxon>Bacillota</taxon>
        <taxon>Bacilli</taxon>
        <taxon>Bacillales</taxon>
        <taxon>Bacillaceae</taxon>
        <taxon>Gracilibacillus</taxon>
    </lineage>
</organism>
<protein>
    <recommendedName>
        <fullName evidence="8">Ferredoxin</fullName>
    </recommendedName>
</protein>
<keyword evidence="10" id="KW-1185">Reference proteome</keyword>
<sequence>MPYYTWVDKETCIACGVCGATASRIFDYDDEGLAFSKLDSNSATIPVPADDESDFIDAFESCPTESIKKSSTPEL</sequence>
<dbReference type="PANTHER" id="PTHR39163:SF1">
    <property type="entry name" value="FERREDOXIN"/>
    <property type="match status" value="1"/>
</dbReference>
<dbReference type="RefSeq" id="WP_153401900.1">
    <property type="nucleotide sequence ID" value="NZ_ML762425.1"/>
</dbReference>
<evidence type="ECO:0000256" key="7">
    <source>
        <dbReference type="ARBA" id="ARBA00023014"/>
    </source>
</evidence>
<dbReference type="PRINTS" id="PR00352">
    <property type="entry name" value="3FE4SFRDOXIN"/>
</dbReference>
<comment type="cofactor">
    <cofactor evidence="1">
        <name>[4Fe-4S] cluster</name>
        <dbReference type="ChEBI" id="CHEBI:49883"/>
    </cofactor>
</comment>
<keyword evidence="2 8" id="KW-0813">Transport</keyword>
<comment type="function">
    <text evidence="8">Ferredoxins are iron-sulfur proteins that transfer electrons in a wide variety of metabolic reactions.</text>
</comment>
<dbReference type="OrthoDB" id="9801085at2"/>
<evidence type="ECO:0000313" key="10">
    <source>
        <dbReference type="Proteomes" id="UP000480246"/>
    </source>
</evidence>
<evidence type="ECO:0000256" key="5">
    <source>
        <dbReference type="ARBA" id="ARBA00022982"/>
    </source>
</evidence>
<dbReference type="InterPro" id="IPR001080">
    <property type="entry name" value="3Fe4S_ferredoxin"/>
</dbReference>
<keyword evidence="7 8" id="KW-0411">Iron-sulfur</keyword>
<dbReference type="Pfam" id="PF13370">
    <property type="entry name" value="Fer4_13"/>
    <property type="match status" value="1"/>
</dbReference>
<proteinExistence type="predicted"/>
<gene>
    <name evidence="9" type="ORF">F9U64_05015</name>
</gene>
<dbReference type="EMBL" id="WEID01000018">
    <property type="protein sequence ID" value="KAB8138366.1"/>
    <property type="molecule type" value="Genomic_DNA"/>
</dbReference>
<evidence type="ECO:0000256" key="4">
    <source>
        <dbReference type="ARBA" id="ARBA00022723"/>
    </source>
</evidence>